<dbReference type="InterPro" id="IPR000825">
    <property type="entry name" value="SUF_FeS_clus_asmbl_SufBD_core"/>
</dbReference>
<evidence type="ECO:0000313" key="3">
    <source>
        <dbReference type="EMBL" id="AKB13494.1"/>
    </source>
</evidence>
<dbReference type="OrthoDB" id="372168at2157"/>
<accession>A0A0E3H951</accession>
<evidence type="ECO:0000313" key="4">
    <source>
        <dbReference type="Proteomes" id="UP000066529"/>
    </source>
</evidence>
<dbReference type="InterPro" id="IPR037284">
    <property type="entry name" value="SUF_FeS_clus_asmbl_SufBD_sf"/>
</dbReference>
<protein>
    <submittedName>
        <fullName evidence="3">Iron-sulfur cluster assembly protein SufB</fullName>
    </submittedName>
</protein>
<reference evidence="3 4" key="1">
    <citation type="submission" date="2014-07" db="EMBL/GenBank/DDBJ databases">
        <title>Methanogenic archaea and the global carbon cycle.</title>
        <authorList>
            <person name="Henriksen J.R."/>
            <person name="Luke J."/>
            <person name="Reinhart S."/>
            <person name="Benedict M.N."/>
            <person name="Youngblut N.D."/>
            <person name="Metcalf M.E."/>
            <person name="Whitaker R.J."/>
            <person name="Metcalf W.W."/>
        </authorList>
    </citation>
    <scope>NUCLEOTIDE SEQUENCE [LARGE SCALE GENOMIC DNA]</scope>
    <source>
        <strain evidence="4">ATCC 43570 / DSM 1825 / OCM 12 / VKM B-1830 / TM-1</strain>
    </source>
</reference>
<name>A0A0E3H951_METTT</name>
<dbReference type="PATRIC" id="fig|523844.20.peg.2146"/>
<dbReference type="Proteomes" id="UP000066529">
    <property type="component" value="Chromosome"/>
</dbReference>
<evidence type="ECO:0000259" key="2">
    <source>
        <dbReference type="Pfam" id="PF01458"/>
    </source>
</evidence>
<dbReference type="HOGENOM" id="CLU_026231_0_1_2"/>
<organism evidence="3 4">
    <name type="scientific">Methanosarcina thermophila (strain ATCC 43570 / DSM 1825 / OCM 12 / VKM B-1830 / TM-1)</name>
    <dbReference type="NCBI Taxonomy" id="523844"/>
    <lineage>
        <taxon>Archaea</taxon>
        <taxon>Methanobacteriati</taxon>
        <taxon>Methanobacteriota</taxon>
        <taxon>Stenosarchaea group</taxon>
        <taxon>Methanomicrobia</taxon>
        <taxon>Methanosarcinales</taxon>
        <taxon>Methanosarcinaceae</taxon>
        <taxon>Methanosarcina</taxon>
    </lineage>
</organism>
<dbReference type="KEGG" id="mthr:MSTHT_1736"/>
<sequence length="407" mass="44649">MQNDDVNLKKRAEEAVNKKAAFGEDFELEKFEEGSRVSKPIEDLQTLDEESKRTLLQVGVIPSEEGRSGSLLVIDNAVSHSSLKDKNVELMSTRKALQKYEWLKEYSWKLVAVDTDKYTAKTYLEDADGYFIRVPPGKKASMPVQTCLLLGSDRAFQTVHNIIIVEEGASLDIITGCTAKKEVEKGLHLGISEMYVKKGATLNFTMIHNWAEQIGVRPRTVVHVEEGGTYVSNYICLKPVRSVQTYPTVKLEGEGAVTRLNTIAISHSGSELDLGSRAIFNAPGTRAELISRTITIGGKIIARGEMIGNAKGAKGHLECKGLVLTDKGSQLAIPILEANVDDVELTHEAAVGKIAKDQVEYLMARGLTEDEAVGMIVRGFLDVGIRGIPEELRNEIENTISQTAFGM</sequence>
<proteinExistence type="inferred from homology"/>
<dbReference type="EMBL" id="CP009501">
    <property type="protein sequence ID" value="AKB13494.1"/>
    <property type="molecule type" value="Genomic_DNA"/>
</dbReference>
<dbReference type="SUPFAM" id="SSF101960">
    <property type="entry name" value="Stabilizer of iron transporter SufD"/>
    <property type="match status" value="1"/>
</dbReference>
<dbReference type="AlphaFoldDB" id="A0A0E3H951"/>
<dbReference type="PANTHER" id="PTHR30508:SF1">
    <property type="entry name" value="UPF0051 PROTEIN ABCI8, CHLOROPLASTIC-RELATED"/>
    <property type="match status" value="1"/>
</dbReference>
<dbReference type="PANTHER" id="PTHR30508">
    <property type="entry name" value="FES CLUSTER ASSEMBLY PROTEIN SUF"/>
    <property type="match status" value="1"/>
</dbReference>
<comment type="similarity">
    <text evidence="1">Belongs to the iron-sulfur cluster assembly SufBD family.</text>
</comment>
<dbReference type="RefSeq" id="WP_048167506.1">
    <property type="nucleotide sequence ID" value="NZ_CP009501.1"/>
</dbReference>
<dbReference type="GeneID" id="41602903"/>
<feature type="domain" description="SUF system FeS cluster assembly SufBD core" evidence="2">
    <location>
        <begin position="153"/>
        <end position="380"/>
    </location>
</feature>
<dbReference type="STRING" id="523844.MSTHT_1736"/>
<dbReference type="Pfam" id="PF01458">
    <property type="entry name" value="SUFBD_core"/>
    <property type="match status" value="1"/>
</dbReference>
<dbReference type="GO" id="GO:0016226">
    <property type="term" value="P:iron-sulfur cluster assembly"/>
    <property type="evidence" value="ECO:0007669"/>
    <property type="project" value="InterPro"/>
</dbReference>
<gene>
    <name evidence="3" type="ORF">MSTHT_1736</name>
</gene>
<evidence type="ECO:0000256" key="1">
    <source>
        <dbReference type="ARBA" id="ARBA00043967"/>
    </source>
</evidence>
<dbReference type="InterPro" id="IPR055346">
    <property type="entry name" value="Fe-S_cluster_assembly_SufBD"/>
</dbReference>